<evidence type="ECO:0000256" key="1">
    <source>
        <dbReference type="ARBA" id="ARBA00004370"/>
    </source>
</evidence>
<dbReference type="PANTHER" id="PTHR34220">
    <property type="entry name" value="SENSOR HISTIDINE KINASE YPDA"/>
    <property type="match status" value="1"/>
</dbReference>
<feature type="transmembrane region" description="Helical" evidence="5">
    <location>
        <begin position="283"/>
        <end position="302"/>
    </location>
</feature>
<dbReference type="InterPro" id="IPR050640">
    <property type="entry name" value="Bact_2-comp_sensor_kinase"/>
</dbReference>
<comment type="subcellular location">
    <subcellularLocation>
        <location evidence="1">Membrane</location>
    </subcellularLocation>
</comment>
<accession>A0A4U8Q6D8</accession>
<dbReference type="Gene3D" id="6.10.340.10">
    <property type="match status" value="1"/>
</dbReference>
<evidence type="ECO:0000256" key="4">
    <source>
        <dbReference type="ARBA" id="ARBA00022777"/>
    </source>
</evidence>
<reference evidence="7 8" key="1">
    <citation type="journal article" date="2019" name="Anaerobe">
        <title>Detection of Robinsoniella peoriensis in multiple bone samples of a trauma patient.</title>
        <authorList>
            <person name="Schrottner P."/>
            <person name="Hartwich K."/>
            <person name="Bunk B."/>
            <person name="Schober I."/>
            <person name="Helbig S."/>
            <person name="Rudolph W.W."/>
            <person name="Gunzer F."/>
        </authorList>
    </citation>
    <scope>NUCLEOTIDE SEQUENCE [LARGE SCALE GENOMIC DNA]</scope>
    <source>
        <strain evidence="7 8">DSM 106044</strain>
    </source>
</reference>
<gene>
    <name evidence="7" type="primary">ypdA_18</name>
    <name evidence="7" type="ORF">DSM106044_02709</name>
</gene>
<keyword evidence="3 7" id="KW-0808">Transferase</keyword>
<protein>
    <submittedName>
        <fullName evidence="7">Sensor histidine kinase YpdA</fullName>
        <ecNumber evidence="7">2.7.13.3</ecNumber>
    </submittedName>
</protein>
<dbReference type="SMART" id="SM00387">
    <property type="entry name" value="HATPase_c"/>
    <property type="match status" value="1"/>
</dbReference>
<dbReference type="SUPFAM" id="SSF55874">
    <property type="entry name" value="ATPase domain of HSP90 chaperone/DNA topoisomerase II/histidine kinase"/>
    <property type="match status" value="1"/>
</dbReference>
<dbReference type="RefSeq" id="WP_138002611.1">
    <property type="nucleotide sequence ID" value="NZ_QGQD01000055.1"/>
</dbReference>
<dbReference type="GO" id="GO:0000155">
    <property type="term" value="F:phosphorelay sensor kinase activity"/>
    <property type="evidence" value="ECO:0007669"/>
    <property type="project" value="InterPro"/>
</dbReference>
<dbReference type="Proteomes" id="UP000306509">
    <property type="component" value="Unassembled WGS sequence"/>
</dbReference>
<dbReference type="Pfam" id="PF00672">
    <property type="entry name" value="HAMP"/>
    <property type="match status" value="1"/>
</dbReference>
<dbReference type="EMBL" id="QGQD01000055">
    <property type="protein sequence ID" value="TLD00401.1"/>
    <property type="molecule type" value="Genomic_DNA"/>
</dbReference>
<evidence type="ECO:0000259" key="6">
    <source>
        <dbReference type="PROSITE" id="PS50885"/>
    </source>
</evidence>
<dbReference type="InterPro" id="IPR010559">
    <property type="entry name" value="Sig_transdc_His_kin_internal"/>
</dbReference>
<keyword evidence="5" id="KW-0812">Transmembrane</keyword>
<dbReference type="SMART" id="SM00304">
    <property type="entry name" value="HAMP"/>
    <property type="match status" value="1"/>
</dbReference>
<keyword evidence="4 7" id="KW-0418">Kinase</keyword>
<dbReference type="CDD" id="cd06225">
    <property type="entry name" value="HAMP"/>
    <property type="match status" value="1"/>
</dbReference>
<evidence type="ECO:0000313" key="8">
    <source>
        <dbReference type="Proteomes" id="UP000306509"/>
    </source>
</evidence>
<sequence precursor="true">MAKKSLKKRILTKIAFALTAATVVSTIVAYIYFSRIVREQKIHDEQIKLRQIVSQLDFMVEDIQNFTRSIAIDQTIQENLNKKTYKNEFDKTKRRFEVGKQLVFYNSLRNYIGVSMLKGTNGLYYSSRNLMGDVYFQEKFELEEIQEYEARDDMVFSNPYYSIESEISQSVICYKTVIRDMNSASEILGVLYLDIYLKYFTDQIANYAEDYENVYLTGNSANILYQKKIEEKESGYFSEHTESNRQNVEKVEKGYLIREDIIAAGWSVNTFLSNKYLWQQSKFVLDFFLLFFVISITLLLVMTSRILESMIHPITRLTKAMEQMEYGELRSDLSIHTGDEIELLYRRFREMLAEIQQYMEGKLEDEHQKKEMEFDIMLSQINPHYLYNVLNTVVYIAVAEKNKRIVEIVNALIHTLQETLKVGEKNIYITIEKEIELVECYLTIQRYRYPDVFQVEICCEEELKKCVIPKTCIQPIVENAILHGIIPGETNGVIRVRIREAEEKIQITVEDNGVGMDSDKIRKFMSGEALEERAEERKHIGITNIRDRIRFLYGEPYGIWIESRINEYTVVKVLLPIQGEGKKQ</sequence>
<dbReference type="InterPro" id="IPR003594">
    <property type="entry name" value="HATPase_dom"/>
</dbReference>
<dbReference type="EC" id="2.7.13.3" evidence="7"/>
<feature type="domain" description="HAMP" evidence="6">
    <location>
        <begin position="308"/>
        <end position="360"/>
    </location>
</feature>
<dbReference type="AlphaFoldDB" id="A0A4U8Q6D8"/>
<dbReference type="SUPFAM" id="SSF158472">
    <property type="entry name" value="HAMP domain-like"/>
    <property type="match status" value="1"/>
</dbReference>
<dbReference type="GO" id="GO:0016020">
    <property type="term" value="C:membrane"/>
    <property type="evidence" value="ECO:0007669"/>
    <property type="project" value="UniProtKB-SubCell"/>
</dbReference>
<evidence type="ECO:0000256" key="2">
    <source>
        <dbReference type="ARBA" id="ARBA00022553"/>
    </source>
</evidence>
<keyword evidence="5" id="KW-0472">Membrane</keyword>
<comment type="caution">
    <text evidence="7">The sequence shown here is derived from an EMBL/GenBank/DDBJ whole genome shotgun (WGS) entry which is preliminary data.</text>
</comment>
<evidence type="ECO:0000256" key="3">
    <source>
        <dbReference type="ARBA" id="ARBA00022679"/>
    </source>
</evidence>
<evidence type="ECO:0000313" key="7">
    <source>
        <dbReference type="EMBL" id="TLD00401.1"/>
    </source>
</evidence>
<dbReference type="Pfam" id="PF06580">
    <property type="entry name" value="His_kinase"/>
    <property type="match status" value="1"/>
</dbReference>
<keyword evidence="2" id="KW-0597">Phosphoprotein</keyword>
<dbReference type="Pfam" id="PF02518">
    <property type="entry name" value="HATPase_c"/>
    <property type="match status" value="1"/>
</dbReference>
<dbReference type="InterPro" id="IPR036890">
    <property type="entry name" value="HATPase_C_sf"/>
</dbReference>
<dbReference type="InterPro" id="IPR003660">
    <property type="entry name" value="HAMP_dom"/>
</dbReference>
<organism evidence="7 8">
    <name type="scientific">Robinsoniella peoriensis</name>
    <dbReference type="NCBI Taxonomy" id="180332"/>
    <lineage>
        <taxon>Bacteria</taxon>
        <taxon>Bacillati</taxon>
        <taxon>Bacillota</taxon>
        <taxon>Clostridia</taxon>
        <taxon>Lachnospirales</taxon>
        <taxon>Lachnospiraceae</taxon>
        <taxon>Robinsoniella</taxon>
    </lineage>
</organism>
<dbReference type="Gene3D" id="3.30.565.10">
    <property type="entry name" value="Histidine kinase-like ATPase, C-terminal domain"/>
    <property type="match status" value="1"/>
</dbReference>
<name>A0A4U8Q6D8_9FIRM</name>
<dbReference type="PANTHER" id="PTHR34220:SF7">
    <property type="entry name" value="SENSOR HISTIDINE KINASE YPDA"/>
    <property type="match status" value="1"/>
</dbReference>
<keyword evidence="5" id="KW-1133">Transmembrane helix</keyword>
<dbReference type="PROSITE" id="PS50885">
    <property type="entry name" value="HAMP"/>
    <property type="match status" value="1"/>
</dbReference>
<proteinExistence type="predicted"/>
<evidence type="ECO:0000256" key="5">
    <source>
        <dbReference type="SAM" id="Phobius"/>
    </source>
</evidence>
<keyword evidence="8" id="KW-1185">Reference proteome</keyword>
<dbReference type="STRING" id="180332.GCA_000797495_04073"/>